<dbReference type="CDD" id="cd03257">
    <property type="entry name" value="ABC_NikE_OppD_transporters"/>
    <property type="match status" value="1"/>
</dbReference>
<dbReference type="InterPro" id="IPR050319">
    <property type="entry name" value="ABC_transp_ATP-bind"/>
</dbReference>
<dbReference type="Pfam" id="PF08352">
    <property type="entry name" value="oligo_HPY"/>
    <property type="match status" value="1"/>
</dbReference>
<dbReference type="SMART" id="SM00382">
    <property type="entry name" value="AAA"/>
    <property type="match status" value="1"/>
</dbReference>
<evidence type="ECO:0000256" key="2">
    <source>
        <dbReference type="ARBA" id="ARBA00022448"/>
    </source>
</evidence>
<dbReference type="InterPro" id="IPR017871">
    <property type="entry name" value="ABC_transporter-like_CS"/>
</dbReference>
<dbReference type="InterPro" id="IPR003439">
    <property type="entry name" value="ABC_transporter-like_ATP-bd"/>
</dbReference>
<keyword evidence="4 6" id="KW-0067">ATP-binding</keyword>
<sequence>MTQSAKPVVSAAQGQTPLIQVENLKKYFPAGKKQILKAVDDVSFSIARGETLGLVGESGCGKTTVGRTVLRLYEPDGGTIRFDGEDISHLKGNNWKQMTRRMQMVFQDPYASLNPFFTVGEIIEEGLLIHKLFPNKAERRERVLELLELVGLSKEHANRFPHEFSGGQRQRVGIARALALDPDFLICDEAISALDVSIQAQVVNMLMRFQREMNLTYLFITHDLSMVRHIADHTAVMYLGKMVEYGITSELYSHPAHPYTVGLLSAVPVPDPEYCRTHQPAHLQGEVPSPINPKPGCRFCERCPRATERCRQEEPAFTEVSPGHYAACHNL</sequence>
<dbReference type="PANTHER" id="PTHR43776:SF7">
    <property type="entry name" value="D,D-DIPEPTIDE TRANSPORT ATP-BINDING PROTEIN DDPF-RELATED"/>
    <property type="match status" value="1"/>
</dbReference>
<name>A0A9D1H6L3_9FIRM</name>
<gene>
    <name evidence="6" type="ORF">IAC43_02545</name>
</gene>
<protein>
    <submittedName>
        <fullName evidence="6">ABC transporter ATP-binding protein</fullName>
    </submittedName>
</protein>
<dbReference type="InterPro" id="IPR027417">
    <property type="entry name" value="P-loop_NTPase"/>
</dbReference>
<evidence type="ECO:0000256" key="1">
    <source>
        <dbReference type="ARBA" id="ARBA00005417"/>
    </source>
</evidence>
<evidence type="ECO:0000259" key="5">
    <source>
        <dbReference type="PROSITE" id="PS50893"/>
    </source>
</evidence>
<feature type="domain" description="ABC transporter" evidence="5">
    <location>
        <begin position="19"/>
        <end position="264"/>
    </location>
</feature>
<keyword evidence="3" id="KW-0547">Nucleotide-binding</keyword>
<evidence type="ECO:0000313" key="6">
    <source>
        <dbReference type="EMBL" id="HIT94042.1"/>
    </source>
</evidence>
<dbReference type="Proteomes" id="UP000824160">
    <property type="component" value="Unassembled WGS sequence"/>
</dbReference>
<dbReference type="AlphaFoldDB" id="A0A9D1H6L3"/>
<reference evidence="6" key="2">
    <citation type="journal article" date="2021" name="PeerJ">
        <title>Extensive microbial diversity within the chicken gut microbiome revealed by metagenomics and culture.</title>
        <authorList>
            <person name="Gilroy R."/>
            <person name="Ravi A."/>
            <person name="Getino M."/>
            <person name="Pursley I."/>
            <person name="Horton D.L."/>
            <person name="Alikhan N.F."/>
            <person name="Baker D."/>
            <person name="Gharbi K."/>
            <person name="Hall N."/>
            <person name="Watson M."/>
            <person name="Adriaenssens E.M."/>
            <person name="Foster-Nyarko E."/>
            <person name="Jarju S."/>
            <person name="Secka A."/>
            <person name="Antonio M."/>
            <person name="Oren A."/>
            <person name="Chaudhuri R.R."/>
            <person name="La Ragione R."/>
            <person name="Hildebrand F."/>
            <person name="Pallen M.J."/>
        </authorList>
    </citation>
    <scope>NUCLEOTIDE SEQUENCE</scope>
    <source>
        <strain evidence="6">ChiBcec7-5410</strain>
    </source>
</reference>
<dbReference type="FunFam" id="3.40.50.300:FF:000016">
    <property type="entry name" value="Oligopeptide ABC transporter ATP-binding component"/>
    <property type="match status" value="1"/>
</dbReference>
<dbReference type="InterPro" id="IPR003593">
    <property type="entry name" value="AAA+_ATPase"/>
</dbReference>
<dbReference type="InterPro" id="IPR013563">
    <property type="entry name" value="Oligopep_ABC_C"/>
</dbReference>
<accession>A0A9D1H6L3</accession>
<dbReference type="GO" id="GO:0055085">
    <property type="term" value="P:transmembrane transport"/>
    <property type="evidence" value="ECO:0007669"/>
    <property type="project" value="UniProtKB-ARBA"/>
</dbReference>
<evidence type="ECO:0000256" key="4">
    <source>
        <dbReference type="ARBA" id="ARBA00022840"/>
    </source>
</evidence>
<comment type="similarity">
    <text evidence="1">Belongs to the ABC transporter superfamily.</text>
</comment>
<dbReference type="GO" id="GO:0016887">
    <property type="term" value="F:ATP hydrolysis activity"/>
    <property type="evidence" value="ECO:0007669"/>
    <property type="project" value="InterPro"/>
</dbReference>
<dbReference type="SUPFAM" id="SSF52540">
    <property type="entry name" value="P-loop containing nucleoside triphosphate hydrolases"/>
    <property type="match status" value="1"/>
</dbReference>
<dbReference type="GO" id="GO:0015833">
    <property type="term" value="P:peptide transport"/>
    <property type="evidence" value="ECO:0007669"/>
    <property type="project" value="InterPro"/>
</dbReference>
<reference evidence="6" key="1">
    <citation type="submission" date="2020-10" db="EMBL/GenBank/DDBJ databases">
        <authorList>
            <person name="Gilroy R."/>
        </authorList>
    </citation>
    <scope>NUCLEOTIDE SEQUENCE</scope>
    <source>
        <strain evidence="6">ChiBcec7-5410</strain>
    </source>
</reference>
<proteinExistence type="inferred from homology"/>
<dbReference type="NCBIfam" id="TIGR01727">
    <property type="entry name" value="oligo_HPY"/>
    <property type="match status" value="1"/>
</dbReference>
<organism evidence="6 7">
    <name type="scientific">Candidatus Faecivivens stercoripullorum</name>
    <dbReference type="NCBI Taxonomy" id="2840805"/>
    <lineage>
        <taxon>Bacteria</taxon>
        <taxon>Bacillati</taxon>
        <taxon>Bacillota</taxon>
        <taxon>Clostridia</taxon>
        <taxon>Eubacteriales</taxon>
        <taxon>Oscillospiraceae</taxon>
        <taxon>Oscillospiraceae incertae sedis</taxon>
        <taxon>Candidatus Faecivivens</taxon>
    </lineage>
</organism>
<dbReference type="PANTHER" id="PTHR43776">
    <property type="entry name" value="TRANSPORT ATP-BINDING PROTEIN"/>
    <property type="match status" value="1"/>
</dbReference>
<dbReference type="PROSITE" id="PS50893">
    <property type="entry name" value="ABC_TRANSPORTER_2"/>
    <property type="match status" value="1"/>
</dbReference>
<evidence type="ECO:0000313" key="7">
    <source>
        <dbReference type="Proteomes" id="UP000824160"/>
    </source>
</evidence>
<comment type="caution">
    <text evidence="6">The sequence shown here is derived from an EMBL/GenBank/DDBJ whole genome shotgun (WGS) entry which is preliminary data.</text>
</comment>
<dbReference type="PROSITE" id="PS00211">
    <property type="entry name" value="ABC_TRANSPORTER_1"/>
    <property type="match status" value="1"/>
</dbReference>
<dbReference type="GO" id="GO:0005524">
    <property type="term" value="F:ATP binding"/>
    <property type="evidence" value="ECO:0007669"/>
    <property type="project" value="UniProtKB-KW"/>
</dbReference>
<evidence type="ECO:0000256" key="3">
    <source>
        <dbReference type="ARBA" id="ARBA00022741"/>
    </source>
</evidence>
<keyword evidence="2" id="KW-0813">Transport</keyword>
<dbReference type="Gene3D" id="3.40.50.300">
    <property type="entry name" value="P-loop containing nucleotide triphosphate hydrolases"/>
    <property type="match status" value="1"/>
</dbReference>
<dbReference type="EMBL" id="DVLW01000069">
    <property type="protein sequence ID" value="HIT94042.1"/>
    <property type="molecule type" value="Genomic_DNA"/>
</dbReference>
<dbReference type="Pfam" id="PF00005">
    <property type="entry name" value="ABC_tran"/>
    <property type="match status" value="1"/>
</dbReference>